<organism evidence="2 3">
    <name type="scientific">Lactobacillus intestinalis DSM 6629</name>
    <dbReference type="NCBI Taxonomy" id="1423761"/>
    <lineage>
        <taxon>Bacteria</taxon>
        <taxon>Bacillati</taxon>
        <taxon>Bacillota</taxon>
        <taxon>Bacilli</taxon>
        <taxon>Lactobacillales</taxon>
        <taxon>Lactobacillaceae</taxon>
        <taxon>Lactobacillus</taxon>
    </lineage>
</organism>
<dbReference type="InterPro" id="IPR025669">
    <property type="entry name" value="AAA_dom"/>
</dbReference>
<dbReference type="SUPFAM" id="SSF52540">
    <property type="entry name" value="P-loop containing nucleoside triphosphate hydrolases"/>
    <property type="match status" value="1"/>
</dbReference>
<dbReference type="InterPro" id="IPR050678">
    <property type="entry name" value="DNA_Partitioning_ATPase"/>
</dbReference>
<evidence type="ECO:0000259" key="1">
    <source>
        <dbReference type="Pfam" id="PF13614"/>
    </source>
</evidence>
<keyword evidence="3" id="KW-1185">Reference proteome</keyword>
<dbReference type="CDD" id="cd02042">
    <property type="entry name" value="ParAB_family"/>
    <property type="match status" value="1"/>
</dbReference>
<comment type="caution">
    <text evidence="2">The sequence shown here is derived from an EMBL/GenBank/DDBJ whole genome shotgun (WGS) entry which is preliminary data.</text>
</comment>
<accession>A0ABR5PTH5</accession>
<sequence>MRGAKMTKTITFGNFKGGVGKTTNATQVAYELSKRGANTLLLDLDPQANATNIMLKTKANLTDKIDQFDSSLMAAIQNKDLSKALVNITSNLDLIGSSADFSLFPRVMEKQFSRYIDRVKYLNELLSPITKNYDYVIIDVPPTISLITDAALYASDWCVIVMQTQQQALDGASAFIQYMQQEVIDTYKAPSLDLVGILPVLIQPGAPVDNLTLQNAEEEFGQDNILPTSIHQMQRLKRYGVTGITNDSRYDEKVFEVYKQVVNDILNRIEANE</sequence>
<proteinExistence type="predicted"/>
<dbReference type="PANTHER" id="PTHR13696:SF98">
    <property type="entry name" value="PLASMID PARTITION PROTEIN A"/>
    <property type="match status" value="1"/>
</dbReference>
<dbReference type="Gene3D" id="3.40.50.300">
    <property type="entry name" value="P-loop containing nucleotide triphosphate hydrolases"/>
    <property type="match status" value="1"/>
</dbReference>
<dbReference type="InterPro" id="IPR027417">
    <property type="entry name" value="P-loop_NTPase"/>
</dbReference>
<protein>
    <submittedName>
        <fullName evidence="2">Replication-associated protein repb</fullName>
    </submittedName>
</protein>
<dbReference type="Pfam" id="PF13614">
    <property type="entry name" value="AAA_31"/>
    <property type="match status" value="1"/>
</dbReference>
<reference evidence="2 3" key="1">
    <citation type="journal article" date="2015" name="Genome Announc.">
        <title>Expanding the biotechnology potential of lactobacilli through comparative genomics of 213 strains and associated genera.</title>
        <authorList>
            <person name="Sun Z."/>
            <person name="Harris H.M."/>
            <person name="McCann A."/>
            <person name="Guo C."/>
            <person name="Argimon S."/>
            <person name="Zhang W."/>
            <person name="Yang X."/>
            <person name="Jeffery I.B."/>
            <person name="Cooney J.C."/>
            <person name="Kagawa T.F."/>
            <person name="Liu W."/>
            <person name="Song Y."/>
            <person name="Salvetti E."/>
            <person name="Wrobel A."/>
            <person name="Rasinkangas P."/>
            <person name="Parkhill J."/>
            <person name="Rea M.C."/>
            <person name="O'Sullivan O."/>
            <person name="Ritari J."/>
            <person name="Douillard F.P."/>
            <person name="Paul Ross R."/>
            <person name="Yang R."/>
            <person name="Briner A.E."/>
            <person name="Felis G.E."/>
            <person name="de Vos W.M."/>
            <person name="Barrangou R."/>
            <person name="Klaenhammer T.R."/>
            <person name="Caufield P.W."/>
            <person name="Cui Y."/>
            <person name="Zhang H."/>
            <person name="O'Toole P.W."/>
        </authorList>
    </citation>
    <scope>NUCLEOTIDE SEQUENCE [LARGE SCALE GENOMIC DNA]</scope>
    <source>
        <strain evidence="2 3">DSM 6629</strain>
    </source>
</reference>
<dbReference type="Proteomes" id="UP000051735">
    <property type="component" value="Unassembled WGS sequence"/>
</dbReference>
<gene>
    <name evidence="2" type="ORF">FC44_GL001004</name>
</gene>
<dbReference type="PANTHER" id="PTHR13696">
    <property type="entry name" value="P-LOOP CONTAINING NUCLEOSIDE TRIPHOSPHATE HYDROLASE"/>
    <property type="match status" value="1"/>
</dbReference>
<evidence type="ECO:0000313" key="3">
    <source>
        <dbReference type="Proteomes" id="UP000051735"/>
    </source>
</evidence>
<name>A0ABR5PTH5_9LACO</name>
<feature type="domain" description="AAA" evidence="1">
    <location>
        <begin position="7"/>
        <end position="181"/>
    </location>
</feature>
<evidence type="ECO:0000313" key="2">
    <source>
        <dbReference type="EMBL" id="KRM34684.1"/>
    </source>
</evidence>
<dbReference type="EMBL" id="AZGN01000002">
    <property type="protein sequence ID" value="KRM34684.1"/>
    <property type="molecule type" value="Genomic_DNA"/>
</dbReference>